<accession>A0A0D0DSI9</accession>
<evidence type="ECO:0000313" key="2">
    <source>
        <dbReference type="Proteomes" id="UP000054538"/>
    </source>
</evidence>
<dbReference type="HOGENOM" id="CLU_2224078_0_0_1"/>
<proteinExistence type="predicted"/>
<reference evidence="2" key="2">
    <citation type="submission" date="2015-01" db="EMBL/GenBank/DDBJ databases">
        <title>Evolutionary Origins and Diversification of the Mycorrhizal Mutualists.</title>
        <authorList>
            <consortium name="DOE Joint Genome Institute"/>
            <consortium name="Mycorrhizal Genomics Consortium"/>
            <person name="Kohler A."/>
            <person name="Kuo A."/>
            <person name="Nagy L.G."/>
            <person name="Floudas D."/>
            <person name="Copeland A."/>
            <person name="Barry K.W."/>
            <person name="Cichocki N."/>
            <person name="Veneault-Fourrey C."/>
            <person name="LaButti K."/>
            <person name="Lindquist E.A."/>
            <person name="Lipzen A."/>
            <person name="Lundell T."/>
            <person name="Morin E."/>
            <person name="Murat C."/>
            <person name="Riley R."/>
            <person name="Ohm R."/>
            <person name="Sun H."/>
            <person name="Tunlid A."/>
            <person name="Henrissat B."/>
            <person name="Grigoriev I.V."/>
            <person name="Hibbett D.S."/>
            <person name="Martin F."/>
        </authorList>
    </citation>
    <scope>NUCLEOTIDE SEQUENCE [LARGE SCALE GENOMIC DNA]</scope>
    <source>
        <strain evidence="2">Ve08.2h10</strain>
    </source>
</reference>
<organism evidence="1 2">
    <name type="scientific">Paxillus rubicundulus Ve08.2h10</name>
    <dbReference type="NCBI Taxonomy" id="930991"/>
    <lineage>
        <taxon>Eukaryota</taxon>
        <taxon>Fungi</taxon>
        <taxon>Dikarya</taxon>
        <taxon>Basidiomycota</taxon>
        <taxon>Agaricomycotina</taxon>
        <taxon>Agaricomycetes</taxon>
        <taxon>Agaricomycetidae</taxon>
        <taxon>Boletales</taxon>
        <taxon>Paxilineae</taxon>
        <taxon>Paxillaceae</taxon>
        <taxon>Paxillus</taxon>
    </lineage>
</organism>
<protein>
    <submittedName>
        <fullName evidence="1">Uncharacterized protein</fullName>
    </submittedName>
</protein>
<keyword evidence="2" id="KW-1185">Reference proteome</keyword>
<dbReference type="InParanoid" id="A0A0D0DSI9"/>
<reference evidence="1 2" key="1">
    <citation type="submission" date="2014-04" db="EMBL/GenBank/DDBJ databases">
        <authorList>
            <consortium name="DOE Joint Genome Institute"/>
            <person name="Kuo A."/>
            <person name="Kohler A."/>
            <person name="Jargeat P."/>
            <person name="Nagy L.G."/>
            <person name="Floudas D."/>
            <person name="Copeland A."/>
            <person name="Barry K.W."/>
            <person name="Cichocki N."/>
            <person name="Veneault-Fourrey C."/>
            <person name="LaButti K."/>
            <person name="Lindquist E.A."/>
            <person name="Lipzen A."/>
            <person name="Lundell T."/>
            <person name="Morin E."/>
            <person name="Murat C."/>
            <person name="Sun H."/>
            <person name="Tunlid A."/>
            <person name="Henrissat B."/>
            <person name="Grigoriev I.V."/>
            <person name="Hibbett D.S."/>
            <person name="Martin F."/>
            <person name="Nordberg H.P."/>
            <person name="Cantor M.N."/>
            <person name="Hua S.X."/>
        </authorList>
    </citation>
    <scope>NUCLEOTIDE SEQUENCE [LARGE SCALE GENOMIC DNA]</scope>
    <source>
        <strain evidence="1 2">Ve08.2h10</strain>
    </source>
</reference>
<dbReference type="AlphaFoldDB" id="A0A0D0DSI9"/>
<name>A0A0D0DSI9_9AGAM</name>
<gene>
    <name evidence="1" type="ORF">PAXRUDRAFT_831093</name>
</gene>
<sequence>MRYSTDPGYLSAISPRPGEETIENYLFGSGDIMVISYYPWESSLRIRFLLYVDGILDRFLYHLLADCLTESHPSLNRVPVSTLLLAMFRTLLGQVKEASLPSILTS</sequence>
<evidence type="ECO:0000313" key="1">
    <source>
        <dbReference type="EMBL" id="KIK91136.1"/>
    </source>
</evidence>
<dbReference type="Proteomes" id="UP000054538">
    <property type="component" value="Unassembled WGS sequence"/>
</dbReference>
<dbReference type="EMBL" id="KN825423">
    <property type="protein sequence ID" value="KIK91136.1"/>
    <property type="molecule type" value="Genomic_DNA"/>
</dbReference>